<protein>
    <submittedName>
        <fullName evidence="4">ActR/RegA family two-component response regulator</fullName>
    </submittedName>
</protein>
<dbReference type="Proteomes" id="UP000247555">
    <property type="component" value="Unassembled WGS sequence"/>
</dbReference>
<sequence>MNTPTHMVSPPCRVLLLDKSPWGARMRDSLLAAGAQVEKVNDVTGALNACRRVNFTACIIDFVLDGHTAQDTIAAIHQLQPGARIIAVSNHAQVSHASAALHAGAYDYLPKPAPPALVLHALGLNAHTVSSGAQLTLASMKKMLIEDILLESGSISAAARALGIERSSFRRMVSRYVGTTASTSKKTC</sequence>
<dbReference type="PANTHER" id="PTHR44591:SF3">
    <property type="entry name" value="RESPONSE REGULATORY DOMAIN-CONTAINING PROTEIN"/>
    <property type="match status" value="1"/>
</dbReference>
<dbReference type="InterPro" id="IPR050595">
    <property type="entry name" value="Bact_response_regulator"/>
</dbReference>
<dbReference type="PROSITE" id="PS50110">
    <property type="entry name" value="RESPONSE_REGULATORY"/>
    <property type="match status" value="1"/>
</dbReference>
<evidence type="ECO:0000313" key="4">
    <source>
        <dbReference type="EMBL" id="PXX79233.1"/>
    </source>
</evidence>
<dbReference type="Gene3D" id="3.40.50.2300">
    <property type="match status" value="1"/>
</dbReference>
<dbReference type="Pfam" id="PF02954">
    <property type="entry name" value="HTH_8"/>
    <property type="match status" value="1"/>
</dbReference>
<dbReference type="PANTHER" id="PTHR44591">
    <property type="entry name" value="STRESS RESPONSE REGULATOR PROTEIN 1"/>
    <property type="match status" value="1"/>
</dbReference>
<reference evidence="4 5" key="1">
    <citation type="submission" date="2018-05" db="EMBL/GenBank/DDBJ databases">
        <title>Genomic Encyclopedia of Type Strains, Phase IV (KMG-IV): sequencing the most valuable type-strain genomes for metagenomic binning, comparative biology and taxonomic classification.</title>
        <authorList>
            <person name="Goeker M."/>
        </authorList>
    </citation>
    <scope>NUCLEOTIDE SEQUENCE [LARGE SCALE GENOMIC DNA]</scope>
    <source>
        <strain evidence="4 5">DSM 29661</strain>
    </source>
</reference>
<organism evidence="4 5">
    <name type="scientific">Rivihabitans pingtungensis</name>
    <dbReference type="NCBI Taxonomy" id="1054498"/>
    <lineage>
        <taxon>Bacteria</taxon>
        <taxon>Pseudomonadati</taxon>
        <taxon>Pseudomonadota</taxon>
        <taxon>Betaproteobacteria</taxon>
        <taxon>Neisseriales</taxon>
        <taxon>Aquaspirillaceae</taxon>
        <taxon>Rivihabitans</taxon>
    </lineage>
</organism>
<name>A0A318L123_9NEIS</name>
<comment type="caution">
    <text evidence="4">The sequence shown here is derived from an EMBL/GenBank/DDBJ whole genome shotgun (WGS) entry which is preliminary data.</text>
</comment>
<dbReference type="AlphaFoldDB" id="A0A318L123"/>
<dbReference type="InterPro" id="IPR001789">
    <property type="entry name" value="Sig_transdc_resp-reg_receiver"/>
</dbReference>
<dbReference type="CDD" id="cd00156">
    <property type="entry name" value="REC"/>
    <property type="match status" value="1"/>
</dbReference>
<dbReference type="RefSeq" id="WP_110390678.1">
    <property type="nucleotide sequence ID" value="NZ_QJKI01000008.1"/>
</dbReference>
<gene>
    <name evidence="4" type="ORF">DFR34_108129</name>
</gene>
<dbReference type="InterPro" id="IPR011006">
    <property type="entry name" value="CheY-like_superfamily"/>
</dbReference>
<proteinExistence type="predicted"/>
<keyword evidence="5" id="KW-1185">Reference proteome</keyword>
<dbReference type="Pfam" id="PF00072">
    <property type="entry name" value="Response_reg"/>
    <property type="match status" value="1"/>
</dbReference>
<dbReference type="GO" id="GO:0043565">
    <property type="term" value="F:sequence-specific DNA binding"/>
    <property type="evidence" value="ECO:0007669"/>
    <property type="project" value="InterPro"/>
</dbReference>
<evidence type="ECO:0000256" key="1">
    <source>
        <dbReference type="ARBA" id="ARBA00022553"/>
    </source>
</evidence>
<dbReference type="InterPro" id="IPR002197">
    <property type="entry name" value="HTH_Fis"/>
</dbReference>
<evidence type="ECO:0000259" key="3">
    <source>
        <dbReference type="PROSITE" id="PS50110"/>
    </source>
</evidence>
<dbReference type="OrthoDB" id="9786548at2"/>
<dbReference type="GO" id="GO:0000160">
    <property type="term" value="P:phosphorelay signal transduction system"/>
    <property type="evidence" value="ECO:0007669"/>
    <property type="project" value="InterPro"/>
</dbReference>
<accession>A0A318L123</accession>
<dbReference type="SMART" id="SM00448">
    <property type="entry name" value="REC"/>
    <property type="match status" value="1"/>
</dbReference>
<feature type="modified residue" description="4-aspartylphosphate" evidence="2">
    <location>
        <position position="61"/>
    </location>
</feature>
<feature type="domain" description="Response regulatory" evidence="3">
    <location>
        <begin position="13"/>
        <end position="126"/>
    </location>
</feature>
<evidence type="ECO:0000256" key="2">
    <source>
        <dbReference type="PROSITE-ProRule" id="PRU00169"/>
    </source>
</evidence>
<dbReference type="SUPFAM" id="SSF52172">
    <property type="entry name" value="CheY-like"/>
    <property type="match status" value="1"/>
</dbReference>
<keyword evidence="1 2" id="KW-0597">Phosphoprotein</keyword>
<evidence type="ECO:0000313" key="5">
    <source>
        <dbReference type="Proteomes" id="UP000247555"/>
    </source>
</evidence>
<dbReference type="Gene3D" id="1.10.10.60">
    <property type="entry name" value="Homeodomain-like"/>
    <property type="match status" value="1"/>
</dbReference>
<dbReference type="EMBL" id="QJKI01000008">
    <property type="protein sequence ID" value="PXX79233.1"/>
    <property type="molecule type" value="Genomic_DNA"/>
</dbReference>